<dbReference type="PANTHER" id="PTHR45228">
    <property type="entry name" value="CYCLIC DI-GMP PHOSPHODIESTERASE TM_0186-RELATED"/>
    <property type="match status" value="1"/>
</dbReference>
<dbReference type="GO" id="GO:0052621">
    <property type="term" value="F:diguanylate cyclase activity"/>
    <property type="evidence" value="ECO:0007669"/>
    <property type="project" value="UniProtKB-EC"/>
</dbReference>
<dbReference type="Gene3D" id="3.40.50.2300">
    <property type="match status" value="1"/>
</dbReference>
<dbReference type="SMART" id="SM00267">
    <property type="entry name" value="GGDEF"/>
    <property type="match status" value="1"/>
</dbReference>
<keyword evidence="8" id="KW-1185">Reference proteome</keyword>
<dbReference type="InterPro" id="IPR052020">
    <property type="entry name" value="Cyclic_di-GMP/3'3'-cGAMP_PDE"/>
</dbReference>
<dbReference type="CDD" id="cd00130">
    <property type="entry name" value="PAS"/>
    <property type="match status" value="1"/>
</dbReference>
<evidence type="ECO:0000256" key="2">
    <source>
        <dbReference type="ARBA" id="ARBA00024867"/>
    </source>
</evidence>
<evidence type="ECO:0000313" key="8">
    <source>
        <dbReference type="Proteomes" id="UP001546774"/>
    </source>
</evidence>
<dbReference type="InterPro" id="IPR001789">
    <property type="entry name" value="Sig_transdc_resp-reg_receiver"/>
</dbReference>
<dbReference type="InterPro" id="IPR000014">
    <property type="entry name" value="PAS"/>
</dbReference>
<evidence type="ECO:0000256" key="3">
    <source>
        <dbReference type="PROSITE-ProRule" id="PRU00169"/>
    </source>
</evidence>
<evidence type="ECO:0000313" key="7">
    <source>
        <dbReference type="EMBL" id="MEQ2553585.1"/>
    </source>
</evidence>
<evidence type="ECO:0000259" key="5">
    <source>
        <dbReference type="PROSITE" id="PS50887"/>
    </source>
</evidence>
<feature type="domain" description="GGDEF" evidence="5">
    <location>
        <begin position="161"/>
        <end position="293"/>
    </location>
</feature>
<evidence type="ECO:0000256" key="1">
    <source>
        <dbReference type="ARBA" id="ARBA00018672"/>
    </source>
</evidence>
<gene>
    <name evidence="7" type="ORF">WMO37_00950</name>
</gene>
<comment type="caution">
    <text evidence="3">Lacks conserved residue(s) required for the propagation of feature annotation.</text>
</comment>
<dbReference type="PROSITE" id="PS50110">
    <property type="entry name" value="RESPONSE_REGULATORY"/>
    <property type="match status" value="1"/>
</dbReference>
<reference evidence="7" key="1">
    <citation type="submission" date="2024-03" db="EMBL/GenBank/DDBJ databases">
        <title>Human intestinal bacterial collection.</title>
        <authorList>
            <person name="Pauvert C."/>
            <person name="Hitch T.C.A."/>
            <person name="Clavel T."/>
        </authorList>
    </citation>
    <scope>NUCLEOTIDE SEQUENCE [LARGE SCALE GENOMIC DNA]</scope>
    <source>
        <strain evidence="7">CLA-AA-H89B</strain>
    </source>
</reference>
<organism evidence="7 8">
    <name type="scientific">Lachnospira intestinalis</name>
    <dbReference type="NCBI Taxonomy" id="3133158"/>
    <lineage>
        <taxon>Bacteria</taxon>
        <taxon>Bacillati</taxon>
        <taxon>Bacillota</taxon>
        <taxon>Clostridia</taxon>
        <taxon>Lachnospirales</taxon>
        <taxon>Lachnospiraceae</taxon>
        <taxon>Lachnospira</taxon>
    </lineage>
</organism>
<keyword evidence="7" id="KW-0548">Nucleotidyltransferase</keyword>
<dbReference type="CDD" id="cd01949">
    <property type="entry name" value="GGDEF"/>
    <property type="match status" value="1"/>
</dbReference>
<dbReference type="Pfam" id="PF00072">
    <property type="entry name" value="Response_reg"/>
    <property type="match status" value="1"/>
</dbReference>
<dbReference type="Gene3D" id="3.30.450.20">
    <property type="entry name" value="PAS domain"/>
    <property type="match status" value="1"/>
</dbReference>
<comment type="caution">
    <text evidence="7">The sequence shown here is derived from an EMBL/GenBank/DDBJ whole genome shotgun (WGS) entry which is preliminary data.</text>
</comment>
<dbReference type="InterPro" id="IPR000160">
    <property type="entry name" value="GGDEF_dom"/>
</dbReference>
<dbReference type="PROSITE" id="PS50887">
    <property type="entry name" value="GGDEF"/>
    <property type="match status" value="1"/>
</dbReference>
<dbReference type="NCBIfam" id="TIGR00254">
    <property type="entry name" value="GGDEF"/>
    <property type="match status" value="1"/>
</dbReference>
<dbReference type="SUPFAM" id="SSF55785">
    <property type="entry name" value="PYP-like sensor domain (PAS domain)"/>
    <property type="match status" value="1"/>
</dbReference>
<dbReference type="SUPFAM" id="SSF52172">
    <property type="entry name" value="CheY-like"/>
    <property type="match status" value="1"/>
</dbReference>
<dbReference type="SUPFAM" id="SSF55073">
    <property type="entry name" value="Nucleotide cyclase"/>
    <property type="match status" value="1"/>
</dbReference>
<dbReference type="Gene3D" id="3.30.70.270">
    <property type="match status" value="1"/>
</dbReference>
<dbReference type="SMART" id="SM00471">
    <property type="entry name" value="HDc"/>
    <property type="match status" value="1"/>
</dbReference>
<proteinExistence type="predicted"/>
<evidence type="ECO:0000259" key="4">
    <source>
        <dbReference type="PROSITE" id="PS50110"/>
    </source>
</evidence>
<name>A0ABV1H278_9FIRM</name>
<dbReference type="Gene3D" id="1.10.3210.10">
    <property type="entry name" value="Hypothetical protein af1432"/>
    <property type="match status" value="1"/>
</dbReference>
<dbReference type="Pfam" id="PF08447">
    <property type="entry name" value="PAS_3"/>
    <property type="match status" value="1"/>
</dbReference>
<dbReference type="InterPro" id="IPR035965">
    <property type="entry name" value="PAS-like_dom_sf"/>
</dbReference>
<evidence type="ECO:0000259" key="6">
    <source>
        <dbReference type="PROSITE" id="PS51832"/>
    </source>
</evidence>
<feature type="domain" description="HD-GYP" evidence="6">
    <location>
        <begin position="441"/>
        <end position="650"/>
    </location>
</feature>
<dbReference type="Pfam" id="PF00990">
    <property type="entry name" value="GGDEF"/>
    <property type="match status" value="1"/>
</dbReference>
<dbReference type="InterPro" id="IPR029787">
    <property type="entry name" value="Nucleotide_cyclase"/>
</dbReference>
<dbReference type="InterPro" id="IPR037522">
    <property type="entry name" value="HD_GYP_dom"/>
</dbReference>
<dbReference type="InterPro" id="IPR013655">
    <property type="entry name" value="PAS_fold_3"/>
</dbReference>
<keyword evidence="7" id="KW-0808">Transferase</keyword>
<dbReference type="InterPro" id="IPR011006">
    <property type="entry name" value="CheY-like_superfamily"/>
</dbReference>
<dbReference type="SUPFAM" id="SSF109604">
    <property type="entry name" value="HD-domain/PDEase-like"/>
    <property type="match status" value="1"/>
</dbReference>
<dbReference type="NCBIfam" id="TIGR00229">
    <property type="entry name" value="sensory_box"/>
    <property type="match status" value="1"/>
</dbReference>
<dbReference type="PANTHER" id="PTHR45228:SF9">
    <property type="entry name" value="3'3'-CGAMP-SPECIFIC PHOSPHODIESTERASE 2"/>
    <property type="match status" value="1"/>
</dbReference>
<sequence>MSSNVKDVIYSVYRIRMSDYRIISADENFEKLTGYTEKDYRENQLKHTDLIPAEDIVEYIEKMMQIRRNQNENIQEHRLVKKNGDIIVVFCYGKIYKDEKTGEMQAQIIVSDVTDTAPLSQVKIENSSYMEISEHDMLTGLYNRGSFEKRVNHDLALLNDGNCAIIVMDIRELKWINDTYGRSAGDMVINNMAANMVSIFRSDVVMSRIGGDEFCLYIPLYEEKMQQQYMDKIMQVAEQTTITGYPDVRIKVTVGTAVSSRFGTDFWQLYSSAETALKQAKEKGMTGVSVQADNPVYKEAYTESILVVMANDGIQHMVGDIFTGKYKIIKADTSQEAIEIVDEKKDSLCLVLTEMYANGINGFDLLDYMRKMDYIDNVPVVFLSSEYIEDVYKNAFAHGVIDIVTSPIDTYSFSSRLNNIIDLYKHKNALEEKTMRQTRKIQRLNEKIIESLGNVVEFRDVESGAHIKRVKFFTKILAECAKEECPEYGLTQNDIDMIVQASPLHDVGKISISDTILLKPGKLTPEEFEIMKTHTTKGYDIILRIFNDEGEEEYMQYCSQIARYHHEKYDGGGYPEGLTGDEIPIGAQLVSLADVYDALISKRCYKPSFSYDTAYQMILDGECGIFNPRLLQCFIKKKNELEAMAEQFKD</sequence>
<protein>
    <recommendedName>
        <fullName evidence="1">Stage 0 sporulation protein A homolog</fullName>
    </recommendedName>
</protein>
<dbReference type="InterPro" id="IPR003607">
    <property type="entry name" value="HD/PDEase_dom"/>
</dbReference>
<feature type="domain" description="Response regulatory" evidence="4">
    <location>
        <begin position="304"/>
        <end position="421"/>
    </location>
</feature>
<dbReference type="CDD" id="cd00077">
    <property type="entry name" value="HDc"/>
    <property type="match status" value="1"/>
</dbReference>
<dbReference type="Proteomes" id="UP001546774">
    <property type="component" value="Unassembled WGS sequence"/>
</dbReference>
<dbReference type="Pfam" id="PF13487">
    <property type="entry name" value="HD_5"/>
    <property type="match status" value="1"/>
</dbReference>
<dbReference type="EMBL" id="JBBMFS010000001">
    <property type="protein sequence ID" value="MEQ2553585.1"/>
    <property type="molecule type" value="Genomic_DNA"/>
</dbReference>
<dbReference type="InterPro" id="IPR043128">
    <property type="entry name" value="Rev_trsase/Diguanyl_cyclase"/>
</dbReference>
<comment type="function">
    <text evidence="2">May play the central regulatory role in sporulation. It may be an element of the effector pathway responsible for the activation of sporulation genes in response to nutritional stress. Spo0A may act in concert with spo0H (a sigma factor) to control the expression of some genes that are critical to the sporulation process.</text>
</comment>
<dbReference type="PROSITE" id="PS51832">
    <property type="entry name" value="HD_GYP"/>
    <property type="match status" value="1"/>
</dbReference>
<accession>A0ABV1H278</accession>